<dbReference type="WBParaSite" id="PSU_v2.g7680.t1">
    <property type="protein sequence ID" value="PSU_v2.g7680.t1"/>
    <property type="gene ID" value="PSU_v2.g7680"/>
</dbReference>
<keyword evidence="3" id="KW-1185">Reference proteome</keyword>
<feature type="compositionally biased region" description="Low complexity" evidence="1">
    <location>
        <begin position="188"/>
        <end position="200"/>
    </location>
</feature>
<evidence type="ECO:0000256" key="2">
    <source>
        <dbReference type="SAM" id="Phobius"/>
    </source>
</evidence>
<name>A0A914Z5R0_9BILA</name>
<sequence>MFNPILTELVNLQNTLSLQMKREYGIFELLLNLPTYGYIQKFMFFQFFCFFHTVFVIAGFKTELPIYFAPSQIALLMFILKLIIGVVKDTYFIMNNSLITFQRLMHGTFQINRYDTEEEVLIVLFDNEVLPIVSAAIYVLFFMTVISFEYIIERSMQYMKYEYFITDTENYMREIIRLRFEKAQQQFHSNPPLNSSSHLSQISEVDVEME</sequence>
<organism evidence="3 4">
    <name type="scientific">Panagrolaimus superbus</name>
    <dbReference type="NCBI Taxonomy" id="310955"/>
    <lineage>
        <taxon>Eukaryota</taxon>
        <taxon>Metazoa</taxon>
        <taxon>Ecdysozoa</taxon>
        <taxon>Nematoda</taxon>
        <taxon>Chromadorea</taxon>
        <taxon>Rhabditida</taxon>
        <taxon>Tylenchina</taxon>
        <taxon>Panagrolaimomorpha</taxon>
        <taxon>Panagrolaimoidea</taxon>
        <taxon>Panagrolaimidae</taxon>
        <taxon>Panagrolaimus</taxon>
    </lineage>
</organism>
<dbReference type="AlphaFoldDB" id="A0A914Z5R0"/>
<evidence type="ECO:0000313" key="4">
    <source>
        <dbReference type="WBParaSite" id="PSU_v2.g7680.t1"/>
    </source>
</evidence>
<protein>
    <submittedName>
        <fullName evidence="4">Uncharacterized protein</fullName>
    </submittedName>
</protein>
<accession>A0A914Z5R0</accession>
<dbReference type="Proteomes" id="UP000887577">
    <property type="component" value="Unplaced"/>
</dbReference>
<proteinExistence type="predicted"/>
<evidence type="ECO:0000256" key="1">
    <source>
        <dbReference type="SAM" id="MobiDB-lite"/>
    </source>
</evidence>
<evidence type="ECO:0000313" key="3">
    <source>
        <dbReference type="Proteomes" id="UP000887577"/>
    </source>
</evidence>
<feature type="transmembrane region" description="Helical" evidence="2">
    <location>
        <begin position="67"/>
        <end position="87"/>
    </location>
</feature>
<keyword evidence="2" id="KW-0472">Membrane</keyword>
<keyword evidence="2" id="KW-1133">Transmembrane helix</keyword>
<reference evidence="4" key="1">
    <citation type="submission" date="2022-11" db="UniProtKB">
        <authorList>
            <consortium name="WormBaseParasite"/>
        </authorList>
    </citation>
    <scope>IDENTIFICATION</scope>
</reference>
<feature type="region of interest" description="Disordered" evidence="1">
    <location>
        <begin position="188"/>
        <end position="210"/>
    </location>
</feature>
<feature type="transmembrane region" description="Helical" evidence="2">
    <location>
        <begin position="129"/>
        <end position="152"/>
    </location>
</feature>
<keyword evidence="2" id="KW-0812">Transmembrane</keyword>
<feature type="transmembrane region" description="Helical" evidence="2">
    <location>
        <begin position="38"/>
        <end position="60"/>
    </location>
</feature>